<organism evidence="1 2">
    <name type="scientific">Scytonema hofmannii PCC 7110</name>
    <dbReference type="NCBI Taxonomy" id="128403"/>
    <lineage>
        <taxon>Bacteria</taxon>
        <taxon>Bacillati</taxon>
        <taxon>Cyanobacteriota</taxon>
        <taxon>Cyanophyceae</taxon>
        <taxon>Nostocales</taxon>
        <taxon>Scytonemataceae</taxon>
        <taxon>Scytonema</taxon>
    </lineage>
</organism>
<dbReference type="Proteomes" id="UP000076925">
    <property type="component" value="Unassembled WGS sequence"/>
</dbReference>
<protein>
    <submittedName>
        <fullName evidence="1">Uncharacterized protein</fullName>
    </submittedName>
</protein>
<dbReference type="RefSeq" id="WP_017743129.1">
    <property type="nucleotide sequence ID" value="NZ_KQ976354.1"/>
</dbReference>
<comment type="caution">
    <text evidence="1">The sequence shown here is derived from an EMBL/GenBank/DDBJ whole genome shotgun (WGS) entry which is preliminary data.</text>
</comment>
<proteinExistence type="predicted"/>
<keyword evidence="2" id="KW-1185">Reference proteome</keyword>
<evidence type="ECO:0000313" key="2">
    <source>
        <dbReference type="Proteomes" id="UP000076925"/>
    </source>
</evidence>
<sequence>MKQLERTNPTATDSEKVAYVNDETTPSFKRRVVSALQASGETAIDEFILENKYLKVAKSAIKGWSQPGN</sequence>
<dbReference type="AlphaFoldDB" id="A0A139WZK4"/>
<dbReference type="EMBL" id="ANNX02000045">
    <property type="protein sequence ID" value="KYC37881.1"/>
    <property type="molecule type" value="Genomic_DNA"/>
</dbReference>
<dbReference type="STRING" id="128403.WA1_05095"/>
<accession>A0A139WZK4</accession>
<evidence type="ECO:0000313" key="1">
    <source>
        <dbReference type="EMBL" id="KYC37881.1"/>
    </source>
</evidence>
<gene>
    <name evidence="1" type="ORF">WA1_05095</name>
</gene>
<name>A0A139WZK4_9CYAN</name>
<reference evidence="1 2" key="1">
    <citation type="journal article" date="2013" name="Genome Biol. Evol.">
        <title>Genomes of Stigonematalean cyanobacteria (subsection V) and the evolution of oxygenic photosynthesis from prokaryotes to plastids.</title>
        <authorList>
            <person name="Dagan T."/>
            <person name="Roettger M."/>
            <person name="Stucken K."/>
            <person name="Landan G."/>
            <person name="Koch R."/>
            <person name="Major P."/>
            <person name="Gould S.B."/>
            <person name="Goremykin V.V."/>
            <person name="Rippka R."/>
            <person name="Tandeau de Marsac N."/>
            <person name="Gugger M."/>
            <person name="Lockhart P.J."/>
            <person name="Allen J.F."/>
            <person name="Brune I."/>
            <person name="Maus I."/>
            <person name="Puhler A."/>
            <person name="Martin W.F."/>
        </authorList>
    </citation>
    <scope>NUCLEOTIDE SEQUENCE [LARGE SCALE GENOMIC DNA]</scope>
    <source>
        <strain evidence="1 2">PCC 7110</strain>
    </source>
</reference>